<dbReference type="SMART" id="SM00893">
    <property type="entry name" value="ETF"/>
    <property type="match status" value="1"/>
</dbReference>
<dbReference type="EMBL" id="CP002606">
    <property type="protein sequence ID" value="AEA34232.1"/>
    <property type="molecule type" value="Genomic_DNA"/>
</dbReference>
<keyword evidence="1" id="KW-0813">Transport</keyword>
<dbReference type="RefSeq" id="WP_013682264.1">
    <property type="nucleotide sequence ID" value="NC_015318.1"/>
</dbReference>
<dbReference type="AlphaFoldDB" id="F2LXB8"/>
<sequence>MHSLVFIKQVPDAAQVRVDYETGTLIREGVPAIINPFDKHAIEAAVRIKNEFGGKVSVVCMGPPMAEDALKEAMAMGADNAYLLSDRIFAGSDTLATSYALWAGAQKIIQEEGPVDLFWAGKQAIDGDTAQTGPGIATRFNIPLITYVVDIKKVDPENKTIEVVRLVESGQEVMEAPMPCFLTVEEELNTLSYAPLPYLIRAAKTPVKLLNSSNTEIDASQCGLKNSPTKVKKAFTPPKRERGEMLEGDSLDAILNTLYEKITPVLKQMGKVQ</sequence>
<name>F2LXB8_HIPMA</name>
<dbReference type="STRING" id="760142.Hipma_1273"/>
<keyword evidence="1" id="KW-0249">Electron transport</keyword>
<dbReference type="Pfam" id="PF01012">
    <property type="entry name" value="ETF"/>
    <property type="match status" value="1"/>
</dbReference>
<gene>
    <name evidence="3" type="ordered locus">Hipma_1273</name>
</gene>
<dbReference type="InterPro" id="IPR014729">
    <property type="entry name" value="Rossmann-like_a/b/a_fold"/>
</dbReference>
<dbReference type="eggNOG" id="COG2086">
    <property type="taxonomic scope" value="Bacteria"/>
</dbReference>
<accession>F2LXB8</accession>
<evidence type="ECO:0000259" key="2">
    <source>
        <dbReference type="SMART" id="SM00893"/>
    </source>
</evidence>
<dbReference type="Proteomes" id="UP000008139">
    <property type="component" value="Chromosome"/>
</dbReference>
<dbReference type="KEGG" id="hmr:Hipma_1273"/>
<dbReference type="SUPFAM" id="SSF52402">
    <property type="entry name" value="Adenine nucleotide alpha hydrolases-like"/>
    <property type="match status" value="1"/>
</dbReference>
<keyword evidence="4" id="KW-1185">Reference proteome</keyword>
<dbReference type="PANTHER" id="PTHR21294:SF17">
    <property type="entry name" value="PROTEIN FIXA"/>
    <property type="match status" value="1"/>
</dbReference>
<organism evidence="3 4">
    <name type="scientific">Hippea maritima (strain ATCC 700847 / DSM 10411 / MH2)</name>
    <dbReference type="NCBI Taxonomy" id="760142"/>
    <lineage>
        <taxon>Bacteria</taxon>
        <taxon>Pseudomonadati</taxon>
        <taxon>Campylobacterota</taxon>
        <taxon>Desulfurellia</taxon>
        <taxon>Desulfurellales</taxon>
        <taxon>Hippeaceae</taxon>
        <taxon>Hippea</taxon>
    </lineage>
</organism>
<reference evidence="4" key="2">
    <citation type="submission" date="2011-03" db="EMBL/GenBank/DDBJ databases">
        <title>The complete genome of Hippea maritima DSM 10411.</title>
        <authorList>
            <consortium name="US DOE Joint Genome Institute (JGI-PGF)"/>
            <person name="Lucas S."/>
            <person name="Copeland A."/>
            <person name="Lapidus A."/>
            <person name="Bruce D."/>
            <person name="Goodwin L."/>
            <person name="Pitluck S."/>
            <person name="Peters L."/>
            <person name="Kyrpides N."/>
            <person name="Mavromatis K."/>
            <person name="Pagani I."/>
            <person name="Ivanova N."/>
            <person name="Mikhailova N."/>
            <person name="Lu M."/>
            <person name="Detter J.C."/>
            <person name="Tapia R."/>
            <person name="Han C."/>
            <person name="Land M."/>
            <person name="Hauser L."/>
            <person name="Markowitz V."/>
            <person name="Cheng J.-F."/>
            <person name="Hugenholtz P."/>
            <person name="Woyke T."/>
            <person name="Wu D."/>
            <person name="Spring S."/>
            <person name="Schroeder M."/>
            <person name="Brambilla E."/>
            <person name="Klenk H.-P."/>
            <person name="Eisen J.A."/>
        </authorList>
    </citation>
    <scope>NUCLEOTIDE SEQUENCE [LARGE SCALE GENOMIC DNA]</scope>
    <source>
        <strain evidence="4">ATCC 700847 / DSM 10411 / MH2</strain>
    </source>
</reference>
<dbReference type="PANTHER" id="PTHR21294">
    <property type="entry name" value="ELECTRON TRANSFER FLAVOPROTEIN BETA-SUBUNIT"/>
    <property type="match status" value="1"/>
</dbReference>
<dbReference type="HOGENOM" id="CLU_060196_2_1_7"/>
<dbReference type="FunCoup" id="F2LXB8">
    <property type="interactions" value="321"/>
</dbReference>
<dbReference type="InterPro" id="IPR012255">
    <property type="entry name" value="ETF_b"/>
</dbReference>
<proteinExistence type="predicted"/>
<dbReference type="Gene3D" id="3.40.50.620">
    <property type="entry name" value="HUPs"/>
    <property type="match status" value="1"/>
</dbReference>
<dbReference type="InterPro" id="IPR014730">
    <property type="entry name" value="ETF_a/b_N"/>
</dbReference>
<dbReference type="CDD" id="cd01714">
    <property type="entry name" value="ETF_beta"/>
    <property type="match status" value="1"/>
</dbReference>
<dbReference type="GO" id="GO:0009055">
    <property type="term" value="F:electron transfer activity"/>
    <property type="evidence" value="ECO:0007669"/>
    <property type="project" value="InterPro"/>
</dbReference>
<evidence type="ECO:0000313" key="3">
    <source>
        <dbReference type="EMBL" id="AEA34232.1"/>
    </source>
</evidence>
<evidence type="ECO:0000256" key="1">
    <source>
        <dbReference type="ARBA" id="ARBA00022982"/>
    </source>
</evidence>
<feature type="domain" description="Electron transfer flavoprotein alpha/beta-subunit N-terminal" evidence="2">
    <location>
        <begin position="22"/>
        <end position="219"/>
    </location>
</feature>
<evidence type="ECO:0000313" key="4">
    <source>
        <dbReference type="Proteomes" id="UP000008139"/>
    </source>
</evidence>
<dbReference type="PIRSF" id="PIRSF000090">
    <property type="entry name" value="Beta-ETF"/>
    <property type="match status" value="1"/>
</dbReference>
<dbReference type="InParanoid" id="F2LXB8"/>
<protein>
    <submittedName>
        <fullName evidence="3">Electron transfer flavoprotein alpha/beta-subunit</fullName>
    </submittedName>
</protein>
<reference evidence="3 4" key="1">
    <citation type="journal article" date="2011" name="Stand. Genomic Sci.">
        <title>Complete genome sequence of the thermophilic sulfur-reducer Hippea maritima type strain (MH(2)).</title>
        <authorList>
            <person name="Huntemann M."/>
            <person name="Lu M."/>
            <person name="Nolan M."/>
            <person name="Lapidus A."/>
            <person name="Lucas S."/>
            <person name="Hammon N."/>
            <person name="Deshpande S."/>
            <person name="Cheng J.F."/>
            <person name="Tapia R."/>
            <person name="Han C."/>
            <person name="Goodwin L."/>
            <person name="Pitluck S."/>
            <person name="Liolios K."/>
            <person name="Pagani I."/>
            <person name="Ivanova N."/>
            <person name="Ovchinikova G."/>
            <person name="Pati A."/>
            <person name="Chen A."/>
            <person name="Palaniappan K."/>
            <person name="Land M."/>
            <person name="Hauser L."/>
            <person name="Jeffries C.D."/>
            <person name="Detter J.C."/>
            <person name="Brambilla E.M."/>
            <person name="Rohde M."/>
            <person name="Spring S."/>
            <person name="Goker M."/>
            <person name="Woyke T."/>
            <person name="Bristow J."/>
            <person name="Eisen J.A."/>
            <person name="Markowitz V."/>
            <person name="Hugenholtz P."/>
            <person name="Kyrpides N.C."/>
            <person name="Klenk H.P."/>
            <person name="Mavromatis K."/>
        </authorList>
    </citation>
    <scope>NUCLEOTIDE SEQUENCE [LARGE SCALE GENOMIC DNA]</scope>
    <source>
        <strain evidence="4">ATCC 700847 / DSM 10411 / MH2</strain>
    </source>
</reference>
<dbReference type="OrthoDB" id="9804960at2"/>
<dbReference type="InterPro" id="IPR033948">
    <property type="entry name" value="ETF_beta_N"/>
</dbReference>